<organism evidence="2 3">
    <name type="scientific">Hibiscus sabdariffa</name>
    <name type="common">roselle</name>
    <dbReference type="NCBI Taxonomy" id="183260"/>
    <lineage>
        <taxon>Eukaryota</taxon>
        <taxon>Viridiplantae</taxon>
        <taxon>Streptophyta</taxon>
        <taxon>Embryophyta</taxon>
        <taxon>Tracheophyta</taxon>
        <taxon>Spermatophyta</taxon>
        <taxon>Magnoliopsida</taxon>
        <taxon>eudicotyledons</taxon>
        <taxon>Gunneridae</taxon>
        <taxon>Pentapetalae</taxon>
        <taxon>rosids</taxon>
        <taxon>malvids</taxon>
        <taxon>Malvales</taxon>
        <taxon>Malvaceae</taxon>
        <taxon>Malvoideae</taxon>
        <taxon>Hibiscus</taxon>
    </lineage>
</organism>
<feature type="region of interest" description="Disordered" evidence="1">
    <location>
        <begin position="1"/>
        <end position="25"/>
    </location>
</feature>
<gene>
    <name evidence="2" type="ORF">V6N11_053407</name>
</gene>
<feature type="region of interest" description="Disordered" evidence="1">
    <location>
        <begin position="180"/>
        <end position="215"/>
    </location>
</feature>
<accession>A0ABR2UCX4</accession>
<name>A0ABR2UCX4_9ROSI</name>
<dbReference type="Proteomes" id="UP001396334">
    <property type="component" value="Unassembled WGS sequence"/>
</dbReference>
<proteinExistence type="predicted"/>
<sequence length="230" mass="25061">MFGSWMVVERRQRRPQLKASVGKNPSTGVVISESRFAPILDDNTHEAVSNDLPPSTPASSPLVFAQPSNMKQTTFSKRRPQPKIITSKSNSRALKVMDKTSSTAQHSAAFNVRKPLQLNLADLPILHRTGHKAGPSNHPSSSKGITRLDQSRHSSVSLPENTDPNIPLHVHSQLVSNLIVEPPKKPPDPNDSVNPTVHAHDSTSVDVHNADTSFDARDMINDASDAAMLE</sequence>
<evidence type="ECO:0000256" key="1">
    <source>
        <dbReference type="SAM" id="MobiDB-lite"/>
    </source>
</evidence>
<keyword evidence="3" id="KW-1185">Reference proteome</keyword>
<evidence type="ECO:0000313" key="2">
    <source>
        <dbReference type="EMBL" id="KAK9047568.1"/>
    </source>
</evidence>
<dbReference type="EMBL" id="JBBPBN010000001">
    <property type="protein sequence ID" value="KAK9047568.1"/>
    <property type="molecule type" value="Genomic_DNA"/>
</dbReference>
<feature type="compositionally biased region" description="Polar residues" evidence="1">
    <location>
        <begin position="153"/>
        <end position="164"/>
    </location>
</feature>
<feature type="region of interest" description="Disordered" evidence="1">
    <location>
        <begin position="128"/>
        <end position="167"/>
    </location>
</feature>
<evidence type="ECO:0000313" key="3">
    <source>
        <dbReference type="Proteomes" id="UP001396334"/>
    </source>
</evidence>
<protein>
    <submittedName>
        <fullName evidence="2">Uncharacterized protein</fullName>
    </submittedName>
</protein>
<comment type="caution">
    <text evidence="2">The sequence shown here is derived from an EMBL/GenBank/DDBJ whole genome shotgun (WGS) entry which is preliminary data.</text>
</comment>
<reference evidence="2 3" key="1">
    <citation type="journal article" date="2024" name="G3 (Bethesda)">
        <title>Genome assembly of Hibiscus sabdariffa L. provides insights into metabolisms of medicinal natural products.</title>
        <authorList>
            <person name="Kim T."/>
        </authorList>
    </citation>
    <scope>NUCLEOTIDE SEQUENCE [LARGE SCALE GENOMIC DNA]</scope>
    <source>
        <strain evidence="2">TK-2024</strain>
        <tissue evidence="2">Old leaves</tissue>
    </source>
</reference>